<sequence length="30" mass="3412">MMATTIMSSIRVKPACSCFFMEWFSGFGMN</sequence>
<organism evidence="1 2">
    <name type="scientific">Marichromatium gracile</name>
    <name type="common">Chromatium gracile</name>
    <dbReference type="NCBI Taxonomy" id="1048"/>
    <lineage>
        <taxon>Bacteria</taxon>
        <taxon>Pseudomonadati</taxon>
        <taxon>Pseudomonadota</taxon>
        <taxon>Gammaproteobacteria</taxon>
        <taxon>Chromatiales</taxon>
        <taxon>Chromatiaceae</taxon>
        <taxon>Marichromatium</taxon>
    </lineage>
</organism>
<accession>A0A4R4ABL8</accession>
<evidence type="ECO:0000313" key="1">
    <source>
        <dbReference type="EMBL" id="TCW36285.1"/>
    </source>
</evidence>
<comment type="caution">
    <text evidence="1">The sequence shown here is derived from an EMBL/GenBank/DDBJ whole genome shotgun (WGS) entry which is preliminary data.</text>
</comment>
<gene>
    <name evidence="1" type="ORF">EDC29_10468</name>
</gene>
<name>A0A4R4ABL8_MARGR</name>
<dbReference type="AlphaFoldDB" id="A0A4R4ABL8"/>
<reference evidence="1 2" key="1">
    <citation type="submission" date="2019-03" db="EMBL/GenBank/DDBJ databases">
        <title>Genomic Encyclopedia of Type Strains, Phase IV (KMG-IV): sequencing the most valuable type-strain genomes for metagenomic binning, comparative biology and taxonomic classification.</title>
        <authorList>
            <person name="Goeker M."/>
        </authorList>
    </citation>
    <scope>NUCLEOTIDE SEQUENCE [LARGE SCALE GENOMIC DNA]</scope>
    <source>
        <strain evidence="1 2">DSM 203</strain>
    </source>
</reference>
<protein>
    <submittedName>
        <fullName evidence="1">Uncharacterized protein</fullName>
    </submittedName>
</protein>
<dbReference type="EMBL" id="SMDC01000004">
    <property type="protein sequence ID" value="TCW36285.1"/>
    <property type="molecule type" value="Genomic_DNA"/>
</dbReference>
<dbReference type="Proteomes" id="UP000295247">
    <property type="component" value="Unassembled WGS sequence"/>
</dbReference>
<evidence type="ECO:0000313" key="2">
    <source>
        <dbReference type="Proteomes" id="UP000295247"/>
    </source>
</evidence>
<proteinExistence type="predicted"/>